<protein>
    <recommendedName>
        <fullName evidence="6">Transcription termination factor MTERF15, mitochondrial</fullName>
    </recommendedName>
</protein>
<dbReference type="Gene3D" id="1.25.70.10">
    <property type="entry name" value="Transcription termination factor 3, mitochondrial"/>
    <property type="match status" value="1"/>
</dbReference>
<evidence type="ECO:0000256" key="2">
    <source>
        <dbReference type="ARBA" id="ARBA00022472"/>
    </source>
</evidence>
<evidence type="ECO:0008006" key="6">
    <source>
        <dbReference type="Google" id="ProtNLM"/>
    </source>
</evidence>
<reference evidence="4 5" key="1">
    <citation type="journal article" date="2023" name="Hortic Res">
        <title>Pangenome of water caltrop reveals structural variations and asymmetric subgenome divergence after allopolyploidization.</title>
        <authorList>
            <person name="Zhang X."/>
            <person name="Chen Y."/>
            <person name="Wang L."/>
            <person name="Yuan Y."/>
            <person name="Fang M."/>
            <person name="Shi L."/>
            <person name="Lu R."/>
            <person name="Comes H.P."/>
            <person name="Ma Y."/>
            <person name="Chen Y."/>
            <person name="Huang G."/>
            <person name="Zhou Y."/>
            <person name="Zheng Z."/>
            <person name="Qiu Y."/>
        </authorList>
    </citation>
    <scope>NUCLEOTIDE SEQUENCE [LARGE SCALE GENOMIC DNA]</scope>
    <source>
        <strain evidence="4">F231</strain>
    </source>
</reference>
<comment type="caution">
    <text evidence="4">The sequence shown here is derived from an EMBL/GenBank/DDBJ whole genome shotgun (WGS) entry which is preliminary data.</text>
</comment>
<dbReference type="AlphaFoldDB" id="A0AAN7LLA7"/>
<dbReference type="GO" id="GO:0003676">
    <property type="term" value="F:nucleic acid binding"/>
    <property type="evidence" value="ECO:0007669"/>
    <property type="project" value="InterPro"/>
</dbReference>
<keyword evidence="3" id="KW-0809">Transit peptide</keyword>
<comment type="similarity">
    <text evidence="1">Belongs to the mTERF family.</text>
</comment>
<dbReference type="SMART" id="SM00733">
    <property type="entry name" value="Mterf"/>
    <property type="match status" value="5"/>
</dbReference>
<evidence type="ECO:0000256" key="1">
    <source>
        <dbReference type="ARBA" id="ARBA00007692"/>
    </source>
</evidence>
<dbReference type="InterPro" id="IPR003690">
    <property type="entry name" value="MTERF"/>
</dbReference>
<keyword evidence="2" id="KW-0804">Transcription</keyword>
<sequence length="454" mass="52703">MVAAVQMLPMAAGILSISSRLVRTLKLNPRQRFSAVSRFSSQSLSGEQFPLSNVLRRYGFPPRGITDFLSKYRKFMLGLCVHEVEQSLRILSSSLKIPQESLIPMLFECPAVLELDFIKKWQGIFCDLALPDVSPVGIANMIMISKRLEVKPDGFLRNFQALKCLGVGEATVCRILEECPRAILTVKDREIYGKVGFLEGIGVQRNRIDWILYSFPGILGLDLEGRLKRLLIEFKQLGLGEDLIRKEITREPRILSMELGELSRCMNFLWSLRCREAIRWKIFDKGALQAGFQVKIRVDCLCRYGLIHRDAFTVLWKEPRVILYEMEEIERKIEFLINRMKYDIESLVDVPEYLGVNFEKQIVPRYSVIEYLRSIDGLGDPIHLRELVKFSRLRFYNFYVKPYPECEKLYGRFSVRKDKSGHPVGLWKLFKPQKFPMSEEELRDMRSFMESLGG</sequence>
<gene>
    <name evidence="4" type="ORF">SAY86_016374</name>
</gene>
<keyword evidence="5" id="KW-1185">Reference proteome</keyword>
<evidence type="ECO:0000256" key="3">
    <source>
        <dbReference type="ARBA" id="ARBA00022946"/>
    </source>
</evidence>
<organism evidence="4 5">
    <name type="scientific">Trapa natans</name>
    <name type="common">Water chestnut</name>
    <dbReference type="NCBI Taxonomy" id="22666"/>
    <lineage>
        <taxon>Eukaryota</taxon>
        <taxon>Viridiplantae</taxon>
        <taxon>Streptophyta</taxon>
        <taxon>Embryophyta</taxon>
        <taxon>Tracheophyta</taxon>
        <taxon>Spermatophyta</taxon>
        <taxon>Magnoliopsida</taxon>
        <taxon>eudicotyledons</taxon>
        <taxon>Gunneridae</taxon>
        <taxon>Pentapetalae</taxon>
        <taxon>rosids</taxon>
        <taxon>malvids</taxon>
        <taxon>Myrtales</taxon>
        <taxon>Lythraceae</taxon>
        <taxon>Trapa</taxon>
    </lineage>
</organism>
<dbReference type="EMBL" id="JAXQNO010000016">
    <property type="protein sequence ID" value="KAK4782272.1"/>
    <property type="molecule type" value="Genomic_DNA"/>
</dbReference>
<dbReference type="Proteomes" id="UP001346149">
    <property type="component" value="Unassembled WGS sequence"/>
</dbReference>
<accession>A0AAN7LLA7</accession>
<proteinExistence type="inferred from homology"/>
<keyword evidence="2" id="KW-0806">Transcription termination</keyword>
<dbReference type="PANTHER" id="PTHR13068:SF23">
    <property type="entry name" value="TRANSCRIPTION TERMINATION FACTOR MTERF15, MITOCHONDRIAL"/>
    <property type="match status" value="1"/>
</dbReference>
<dbReference type="GO" id="GO:0006353">
    <property type="term" value="P:DNA-templated transcription termination"/>
    <property type="evidence" value="ECO:0007669"/>
    <property type="project" value="UniProtKB-KW"/>
</dbReference>
<evidence type="ECO:0000313" key="5">
    <source>
        <dbReference type="Proteomes" id="UP001346149"/>
    </source>
</evidence>
<evidence type="ECO:0000313" key="4">
    <source>
        <dbReference type="EMBL" id="KAK4782272.1"/>
    </source>
</evidence>
<dbReference type="PANTHER" id="PTHR13068">
    <property type="entry name" value="CGI-12 PROTEIN-RELATED"/>
    <property type="match status" value="1"/>
</dbReference>
<name>A0AAN7LLA7_TRANT</name>
<dbReference type="InterPro" id="IPR038538">
    <property type="entry name" value="MTERF_sf"/>
</dbReference>
<keyword evidence="2" id="KW-0805">Transcription regulation</keyword>
<dbReference type="Pfam" id="PF02536">
    <property type="entry name" value="mTERF"/>
    <property type="match status" value="2"/>
</dbReference>